<dbReference type="Proteomes" id="UP000233597">
    <property type="component" value="Unassembled WGS sequence"/>
</dbReference>
<proteinExistence type="predicted"/>
<comment type="caution">
    <text evidence="2">The sequence shown here is derived from an EMBL/GenBank/DDBJ whole genome shotgun (WGS) entry which is preliminary data.</text>
</comment>
<accession>A0A2N3KZS8</accession>
<dbReference type="EMBL" id="NWTK01000001">
    <property type="protein sequence ID" value="PKR56074.1"/>
    <property type="molecule type" value="Genomic_DNA"/>
</dbReference>
<evidence type="ECO:0000313" key="2">
    <source>
        <dbReference type="EMBL" id="PKR56074.1"/>
    </source>
</evidence>
<organism evidence="2 3">
    <name type="scientific">Thalassospira marina</name>
    <dbReference type="NCBI Taxonomy" id="2048283"/>
    <lineage>
        <taxon>Bacteria</taxon>
        <taxon>Pseudomonadati</taxon>
        <taxon>Pseudomonadota</taxon>
        <taxon>Alphaproteobacteria</taxon>
        <taxon>Rhodospirillales</taxon>
        <taxon>Thalassospiraceae</taxon>
        <taxon>Thalassospira</taxon>
    </lineage>
</organism>
<evidence type="ECO:0000256" key="1">
    <source>
        <dbReference type="SAM" id="MobiDB-lite"/>
    </source>
</evidence>
<reference evidence="2 3" key="1">
    <citation type="submission" date="2017-09" db="EMBL/GenBank/DDBJ databases">
        <title>Biodiversity and function of Thalassospira species in the particle-attached aromatic-hydrocarbon-degrading consortia from the surface seawater of the South China Sea.</title>
        <authorList>
            <person name="Dong C."/>
            <person name="Liu R."/>
            <person name="Shao Z."/>
        </authorList>
    </citation>
    <scope>NUCLEOTIDE SEQUENCE [LARGE SCALE GENOMIC DNA]</scope>
    <source>
        <strain evidence="2 3">CSC1P2</strain>
    </source>
</reference>
<sequence>MNIPALSGTRHTQFFVRPDARKFRISGVAITPYQKISPSQLQSKMDMTDVRQIRGQYMPLKTAQCRPGRTANPVDQPAQPAHIRKKSAITQRKVTGAVR</sequence>
<evidence type="ECO:0000313" key="3">
    <source>
        <dbReference type="Proteomes" id="UP000233597"/>
    </source>
</evidence>
<dbReference type="RefSeq" id="WP_101264062.1">
    <property type="nucleotide sequence ID" value="NZ_NWTK01000001.1"/>
</dbReference>
<feature type="region of interest" description="Disordered" evidence="1">
    <location>
        <begin position="64"/>
        <end position="99"/>
    </location>
</feature>
<name>A0A2N3KZS8_9PROT</name>
<dbReference type="AlphaFoldDB" id="A0A2N3KZS8"/>
<gene>
    <name evidence="2" type="ORF">COO20_02385</name>
</gene>
<protein>
    <submittedName>
        <fullName evidence="2">Uncharacterized protein</fullName>
    </submittedName>
</protein>